<dbReference type="GO" id="GO:0005829">
    <property type="term" value="C:cytosol"/>
    <property type="evidence" value="ECO:0007669"/>
    <property type="project" value="EnsemblFungi"/>
</dbReference>
<keyword evidence="5" id="KW-1185">Reference proteome</keyword>
<dbReference type="PANTHER" id="PTHR22889:SF0">
    <property type="entry name" value="WD REPEAT-CONTAINING PROTEIN 89"/>
    <property type="match status" value="1"/>
</dbReference>
<protein>
    <submittedName>
        <fullName evidence="4">WD40 repeat-like protein</fullName>
    </submittedName>
</protein>
<dbReference type="AlphaFoldDB" id="S3D103"/>
<dbReference type="KEGG" id="glz:GLAREA_03786"/>
<dbReference type="SMART" id="SM00320">
    <property type="entry name" value="WD40"/>
    <property type="match status" value="4"/>
</dbReference>
<dbReference type="eggNOG" id="KOG1188">
    <property type="taxonomic scope" value="Eukaryota"/>
</dbReference>
<sequence>MYTLDTTDCFRITPTSDTYIYDIIPTEKGIVTISSDNSLRLLDPLALNTPLNTIKNVNAEITCATVIRGDGESSSLVGTAGRDGKLTLIDFRCQKIGEISTQGNAAILALASFGNAIAAGTELTNHQASVIMWDARNLSAPVVEYVESHSDDVTEVQFHPSRPQILLSGSTDGLLNIYDTTVSDEEDALHQTINHGHSIHRCNFLNDADIFALSHDEQFSLYELMTDVGEGIEEPAAVSFGDMRELLGGEYAANVVRRTDGSAVLGIGSHSRESFDLIQLRKHSSWNFVPEERVNLTGAHGSEIVRSFCFMDSHKTVLTAGEDGQVKAWGSE</sequence>
<dbReference type="RefSeq" id="XP_008082230.1">
    <property type="nucleotide sequence ID" value="XM_008084039.1"/>
</dbReference>
<dbReference type="SUPFAM" id="SSF50978">
    <property type="entry name" value="WD40 repeat-like"/>
    <property type="match status" value="1"/>
</dbReference>
<dbReference type="PROSITE" id="PS50294">
    <property type="entry name" value="WD_REPEATS_REGION"/>
    <property type="match status" value="1"/>
</dbReference>
<dbReference type="STRING" id="1116229.S3D103"/>
<keyword evidence="1 3" id="KW-0853">WD repeat</keyword>
<dbReference type="InterPro" id="IPR001680">
    <property type="entry name" value="WD40_rpt"/>
</dbReference>
<dbReference type="GeneID" id="19462841"/>
<gene>
    <name evidence="4" type="ORF">GLAREA_03786</name>
</gene>
<name>S3D103_GLAL2</name>
<evidence type="ECO:0000256" key="1">
    <source>
        <dbReference type="ARBA" id="ARBA00022574"/>
    </source>
</evidence>
<reference evidence="4 5" key="1">
    <citation type="journal article" date="2013" name="BMC Genomics">
        <title>Genomics-driven discovery of the pneumocandin biosynthetic gene cluster in the fungus Glarea lozoyensis.</title>
        <authorList>
            <person name="Chen L."/>
            <person name="Yue Q."/>
            <person name="Zhang X."/>
            <person name="Xiang M."/>
            <person name="Wang C."/>
            <person name="Li S."/>
            <person name="Che Y."/>
            <person name="Ortiz-Lopez F.J."/>
            <person name="Bills G.F."/>
            <person name="Liu X."/>
            <person name="An Z."/>
        </authorList>
    </citation>
    <scope>NUCLEOTIDE SEQUENCE [LARGE SCALE GENOMIC DNA]</scope>
    <source>
        <strain evidence="5">ATCC 20868 / MF5171</strain>
    </source>
</reference>
<dbReference type="PANTHER" id="PTHR22889">
    <property type="entry name" value="WD REPEAT-CONTAINING PROTEIN 89"/>
    <property type="match status" value="1"/>
</dbReference>
<dbReference type="OrthoDB" id="25131at2759"/>
<dbReference type="OMA" id="PLGCEYV"/>
<proteinExistence type="predicted"/>
<organism evidence="4 5">
    <name type="scientific">Glarea lozoyensis (strain ATCC 20868 / MF5171)</name>
    <dbReference type="NCBI Taxonomy" id="1116229"/>
    <lineage>
        <taxon>Eukaryota</taxon>
        <taxon>Fungi</taxon>
        <taxon>Dikarya</taxon>
        <taxon>Ascomycota</taxon>
        <taxon>Pezizomycotina</taxon>
        <taxon>Leotiomycetes</taxon>
        <taxon>Helotiales</taxon>
        <taxon>Helotiaceae</taxon>
        <taxon>Glarea</taxon>
    </lineage>
</organism>
<accession>S3D103</accession>
<evidence type="ECO:0000256" key="2">
    <source>
        <dbReference type="ARBA" id="ARBA00022737"/>
    </source>
</evidence>
<evidence type="ECO:0000256" key="3">
    <source>
        <dbReference type="PROSITE-ProRule" id="PRU00221"/>
    </source>
</evidence>
<dbReference type="GO" id="GO:0005634">
    <property type="term" value="C:nucleus"/>
    <property type="evidence" value="ECO:0007669"/>
    <property type="project" value="EnsemblFungi"/>
</dbReference>
<feature type="repeat" description="WD" evidence="3">
    <location>
        <begin position="146"/>
        <end position="188"/>
    </location>
</feature>
<dbReference type="InterPro" id="IPR039328">
    <property type="entry name" value="WDR89"/>
</dbReference>
<keyword evidence="2" id="KW-0677">Repeat</keyword>
<evidence type="ECO:0000313" key="5">
    <source>
        <dbReference type="Proteomes" id="UP000016922"/>
    </source>
</evidence>
<dbReference type="HOGENOM" id="CLU_037323_3_0_1"/>
<dbReference type="InterPro" id="IPR036322">
    <property type="entry name" value="WD40_repeat_dom_sf"/>
</dbReference>
<dbReference type="EMBL" id="KE145363">
    <property type="protein sequence ID" value="EPE30819.1"/>
    <property type="molecule type" value="Genomic_DNA"/>
</dbReference>
<dbReference type="PROSITE" id="PS50082">
    <property type="entry name" value="WD_REPEATS_2"/>
    <property type="match status" value="1"/>
</dbReference>
<dbReference type="Pfam" id="PF00400">
    <property type="entry name" value="WD40"/>
    <property type="match status" value="2"/>
</dbReference>
<dbReference type="Proteomes" id="UP000016922">
    <property type="component" value="Unassembled WGS sequence"/>
</dbReference>
<dbReference type="Gene3D" id="2.130.10.10">
    <property type="entry name" value="YVTN repeat-like/Quinoprotein amine dehydrogenase"/>
    <property type="match status" value="2"/>
</dbReference>
<evidence type="ECO:0000313" key="4">
    <source>
        <dbReference type="EMBL" id="EPE30819.1"/>
    </source>
</evidence>
<dbReference type="InterPro" id="IPR015943">
    <property type="entry name" value="WD40/YVTN_repeat-like_dom_sf"/>
</dbReference>